<protein>
    <submittedName>
        <fullName evidence="2">Ankyrin protein</fullName>
    </submittedName>
</protein>
<evidence type="ECO:0000313" key="2">
    <source>
        <dbReference type="EMBL" id="KAF5562982.1"/>
    </source>
</evidence>
<dbReference type="Proteomes" id="UP000582016">
    <property type="component" value="Unassembled WGS sequence"/>
</dbReference>
<feature type="region of interest" description="Disordered" evidence="1">
    <location>
        <begin position="1"/>
        <end position="46"/>
    </location>
</feature>
<organism evidence="2 3">
    <name type="scientific">Fusarium phyllophilum</name>
    <dbReference type="NCBI Taxonomy" id="47803"/>
    <lineage>
        <taxon>Eukaryota</taxon>
        <taxon>Fungi</taxon>
        <taxon>Dikarya</taxon>
        <taxon>Ascomycota</taxon>
        <taxon>Pezizomycotina</taxon>
        <taxon>Sordariomycetes</taxon>
        <taxon>Hypocreomycetidae</taxon>
        <taxon>Hypocreales</taxon>
        <taxon>Nectriaceae</taxon>
        <taxon>Fusarium</taxon>
        <taxon>Fusarium fujikuroi species complex</taxon>
    </lineage>
</organism>
<gene>
    <name evidence="2" type="ORF">FPHYL_5407</name>
</gene>
<proteinExistence type="predicted"/>
<evidence type="ECO:0000313" key="3">
    <source>
        <dbReference type="Proteomes" id="UP000582016"/>
    </source>
</evidence>
<feature type="compositionally biased region" description="Polar residues" evidence="1">
    <location>
        <begin position="34"/>
        <end position="43"/>
    </location>
</feature>
<keyword evidence="3" id="KW-1185">Reference proteome</keyword>
<feature type="compositionally biased region" description="Basic residues" evidence="1">
    <location>
        <begin position="100"/>
        <end position="111"/>
    </location>
</feature>
<dbReference type="OrthoDB" id="3564303at2759"/>
<name>A0A8H5JYB9_9HYPO</name>
<feature type="compositionally biased region" description="Basic and acidic residues" evidence="1">
    <location>
        <begin position="23"/>
        <end position="32"/>
    </location>
</feature>
<feature type="compositionally biased region" description="Polar residues" evidence="1">
    <location>
        <begin position="9"/>
        <end position="18"/>
    </location>
</feature>
<dbReference type="AlphaFoldDB" id="A0A8H5JYB9"/>
<sequence length="396" mass="43835">MFLKPSPNQPLASTNSHGILSKEPWRYTEPKATHGSSATAVNSSDDKVKDSLSTAMNDIDYPWTHHVPPIMLEPSFLDALDELLDKFKNQLILSNDGHLRAHGGHSHKTNSRRYGERNRKGQSTGQDSARPGSGGGGKDTKGKGTDPEPPPDGFRYPPSDEVKLPKVFGCPFYITDPIQFHKCSSCRLGRPSDVSQHIERCHLLQEVRLCTTRGEAAGRSGVEKGTCTDPNLIKFYDTTCRREFHGLTAEDKCRDHLAGGCYDSKTIEDTGILLPTELTTLKSERDKATGPVAKWYAMWRVCFLPTGFRAIPVSPYVQTIVSREQAEAVVRRALEPRVIPADYSLLLSQILNGIYLITYATDPEVQAAVTYQQGEEDDYALLNFNLSQATPGGHYV</sequence>
<dbReference type="EMBL" id="JAAOAQ010000177">
    <property type="protein sequence ID" value="KAF5562982.1"/>
    <property type="molecule type" value="Genomic_DNA"/>
</dbReference>
<comment type="caution">
    <text evidence="2">The sequence shown here is derived from an EMBL/GenBank/DDBJ whole genome shotgun (WGS) entry which is preliminary data.</text>
</comment>
<reference evidence="2 3" key="1">
    <citation type="submission" date="2020-05" db="EMBL/GenBank/DDBJ databases">
        <title>Identification and distribution of gene clusters putatively required for synthesis of sphingolipid metabolism inhibitors in phylogenetically diverse species of the filamentous fungus Fusarium.</title>
        <authorList>
            <person name="Kim H.-S."/>
            <person name="Busman M."/>
            <person name="Brown D.W."/>
            <person name="Divon H."/>
            <person name="Uhlig S."/>
            <person name="Proctor R.H."/>
        </authorList>
    </citation>
    <scope>NUCLEOTIDE SEQUENCE [LARGE SCALE GENOMIC DNA]</scope>
    <source>
        <strain evidence="2 3">NRRL 13617</strain>
    </source>
</reference>
<evidence type="ECO:0000256" key="1">
    <source>
        <dbReference type="SAM" id="MobiDB-lite"/>
    </source>
</evidence>
<accession>A0A8H5JYB9</accession>
<feature type="region of interest" description="Disordered" evidence="1">
    <location>
        <begin position="97"/>
        <end position="158"/>
    </location>
</feature>